<keyword evidence="1" id="KW-0812">Transmembrane</keyword>
<dbReference type="Proteomes" id="UP001295469">
    <property type="component" value="Chromosome C05"/>
</dbReference>
<organism evidence="2">
    <name type="scientific">Brassica napus</name>
    <name type="common">Rape</name>
    <dbReference type="NCBI Taxonomy" id="3708"/>
    <lineage>
        <taxon>Eukaryota</taxon>
        <taxon>Viridiplantae</taxon>
        <taxon>Streptophyta</taxon>
        <taxon>Embryophyta</taxon>
        <taxon>Tracheophyta</taxon>
        <taxon>Spermatophyta</taxon>
        <taxon>Magnoliopsida</taxon>
        <taxon>eudicotyledons</taxon>
        <taxon>Gunneridae</taxon>
        <taxon>Pentapetalae</taxon>
        <taxon>rosids</taxon>
        <taxon>malvids</taxon>
        <taxon>Brassicales</taxon>
        <taxon>Brassicaceae</taxon>
        <taxon>Brassiceae</taxon>
        <taxon>Brassica</taxon>
    </lineage>
</organism>
<evidence type="ECO:0000256" key="1">
    <source>
        <dbReference type="SAM" id="Phobius"/>
    </source>
</evidence>
<keyword evidence="1" id="KW-0472">Membrane</keyword>
<name>A0A816L5H5_BRANA</name>
<gene>
    <name evidence="2" type="ORF">DARMORV10_C05P38410.1</name>
</gene>
<keyword evidence="1" id="KW-1133">Transmembrane helix</keyword>
<proteinExistence type="predicted"/>
<dbReference type="AlphaFoldDB" id="A0A816L5H5"/>
<accession>A0A816L5H5</accession>
<protein>
    <submittedName>
        <fullName evidence="2">(rape) hypothetical protein</fullName>
    </submittedName>
</protein>
<evidence type="ECO:0000313" key="2">
    <source>
        <dbReference type="EMBL" id="CAF1930518.1"/>
    </source>
</evidence>
<reference evidence="2" key="1">
    <citation type="submission" date="2021-01" db="EMBL/GenBank/DDBJ databases">
        <authorList>
            <consortium name="Genoscope - CEA"/>
            <person name="William W."/>
        </authorList>
    </citation>
    <scope>NUCLEOTIDE SEQUENCE</scope>
</reference>
<sequence length="67" mass="7846">MLLLIESMKDLTSPILFLTIVFVLVITKRYEHVLVESLLPLHVSMEQGWLQWNKVGFNCRLMIIETT</sequence>
<feature type="transmembrane region" description="Helical" evidence="1">
    <location>
        <begin position="12"/>
        <end position="30"/>
    </location>
</feature>
<dbReference type="EMBL" id="HG994369">
    <property type="protein sequence ID" value="CAF1930518.1"/>
    <property type="molecule type" value="Genomic_DNA"/>
</dbReference>